<dbReference type="NCBIfam" id="TIGR00551">
    <property type="entry name" value="nadB"/>
    <property type="match status" value="1"/>
</dbReference>
<dbReference type="PANTHER" id="PTHR42716">
    <property type="entry name" value="L-ASPARTATE OXIDASE"/>
    <property type="match status" value="1"/>
</dbReference>
<protein>
    <recommendedName>
        <fullName evidence="5 11">L-aspartate oxidase</fullName>
        <ecNumber evidence="4 11">1.4.3.16</ecNumber>
    </recommendedName>
</protein>
<sequence>MNIEAKVDEMHETYDVIVAGSGLAGLYTALRIREDLRVLVVTKKDYMASNSYLAQGGIACVVPGTGDTQALHKEDTMVCGHGSNNREAVRILVGEGFENILALEEAGVAFDREADGSYALGMEGAHSRHRILHCKDHTGKSVLEALYREARSRKNIRFKENTFVEELLLEKGVCRGVAVQWEEDGKRVRRYLYARTVVMATGGIGKAFGNTTNDPTITGDGIAMAHRAKARLRDMEKVQFHPTVFQDGSEGEHFLISEAVRGEGAYLRNAKGKRFMGRTHPQMELAPRDVVSQAIFREMEREGSSHVWLDATHFPPGFFREHFPTIHAHCMERGIDPERDWIPVAPMMHYFMGGIEIDLRGNTSVPRLYACGECANTGVHGHNRLASNSLLEALVFANRIAAKISMTLSRDEMEESRGKVPAGSKGMARTAVDPLKKDFAALFLGGRDNRALLDFAGHLAEAGAKARECRGEVPDQEAMEQYNQWQVMEQVARALLQEWNVEGERHAATSTY</sequence>
<keyword evidence="15" id="KW-1185">Reference proteome</keyword>
<evidence type="ECO:0000256" key="9">
    <source>
        <dbReference type="ARBA" id="ARBA00023002"/>
    </source>
</evidence>
<dbReference type="GO" id="GO:0005737">
    <property type="term" value="C:cytoplasm"/>
    <property type="evidence" value="ECO:0007669"/>
    <property type="project" value="UniProtKB-SubCell"/>
</dbReference>
<evidence type="ECO:0000256" key="12">
    <source>
        <dbReference type="RuleBase" id="RU362049"/>
    </source>
</evidence>
<dbReference type="GO" id="GO:0008734">
    <property type="term" value="F:L-aspartate oxidase activity"/>
    <property type="evidence" value="ECO:0007669"/>
    <property type="project" value="UniProtKB-UniRule"/>
</dbReference>
<evidence type="ECO:0000256" key="7">
    <source>
        <dbReference type="ARBA" id="ARBA00022642"/>
    </source>
</evidence>
<dbReference type="PRINTS" id="PR00368">
    <property type="entry name" value="FADPNR"/>
</dbReference>
<comment type="function">
    <text evidence="12">Catalyzes the oxidation of L-aspartate to iminoaspartate.</text>
</comment>
<dbReference type="Proteomes" id="UP000461585">
    <property type="component" value="Unassembled WGS sequence"/>
</dbReference>
<evidence type="ECO:0000256" key="11">
    <source>
        <dbReference type="NCBIfam" id="TIGR00551"/>
    </source>
</evidence>
<organism evidence="14 15">
    <name type="scientific">Anaerotalea alkaliphila</name>
    <dbReference type="NCBI Taxonomy" id="2662126"/>
    <lineage>
        <taxon>Bacteria</taxon>
        <taxon>Bacillati</taxon>
        <taxon>Bacillota</taxon>
        <taxon>Clostridia</taxon>
        <taxon>Eubacteriales</taxon>
        <taxon>Anaerotalea</taxon>
    </lineage>
</organism>
<dbReference type="Gene3D" id="3.50.50.60">
    <property type="entry name" value="FAD/NAD(P)-binding domain"/>
    <property type="match status" value="1"/>
</dbReference>
<evidence type="ECO:0000256" key="1">
    <source>
        <dbReference type="ARBA" id="ARBA00001974"/>
    </source>
</evidence>
<dbReference type="FunFam" id="3.90.700.10:FF:000002">
    <property type="entry name" value="L-aspartate oxidase"/>
    <property type="match status" value="1"/>
</dbReference>
<comment type="similarity">
    <text evidence="3 12">Belongs to the FAD-dependent oxidoreductase 2 family. NadB subfamily.</text>
</comment>
<comment type="cofactor">
    <cofactor evidence="1 12">
        <name>FAD</name>
        <dbReference type="ChEBI" id="CHEBI:57692"/>
    </cofactor>
</comment>
<evidence type="ECO:0000256" key="4">
    <source>
        <dbReference type="ARBA" id="ARBA00012173"/>
    </source>
</evidence>
<dbReference type="Gene3D" id="3.90.700.10">
    <property type="entry name" value="Succinate dehydrogenase/fumarate reductase flavoprotein, catalytic domain"/>
    <property type="match status" value="1"/>
</dbReference>
<evidence type="ECO:0000256" key="10">
    <source>
        <dbReference type="ARBA" id="ARBA00048305"/>
    </source>
</evidence>
<evidence type="ECO:0000256" key="2">
    <source>
        <dbReference type="ARBA" id="ARBA00004950"/>
    </source>
</evidence>
<comment type="pathway">
    <text evidence="2 12">Cofactor biosynthesis; NAD(+) biosynthesis; iminoaspartate from L-aspartate (oxidase route): step 1/1.</text>
</comment>
<keyword evidence="7 12" id="KW-0662">Pyridine nucleotide biosynthesis</keyword>
<evidence type="ECO:0000256" key="5">
    <source>
        <dbReference type="ARBA" id="ARBA00021901"/>
    </source>
</evidence>
<evidence type="ECO:0000313" key="14">
    <source>
        <dbReference type="EMBL" id="NDL68396.1"/>
    </source>
</evidence>
<dbReference type="EMBL" id="JAAEEH010000037">
    <property type="protein sequence ID" value="NDL68396.1"/>
    <property type="molecule type" value="Genomic_DNA"/>
</dbReference>
<dbReference type="SUPFAM" id="SSF51905">
    <property type="entry name" value="FAD/NAD(P)-binding domain"/>
    <property type="match status" value="1"/>
</dbReference>
<dbReference type="RefSeq" id="WP_162371120.1">
    <property type="nucleotide sequence ID" value="NZ_JAAEEH010000037.1"/>
</dbReference>
<keyword evidence="8 12" id="KW-0274">FAD</keyword>
<evidence type="ECO:0000256" key="3">
    <source>
        <dbReference type="ARBA" id="ARBA00008562"/>
    </source>
</evidence>
<dbReference type="GO" id="GO:0033765">
    <property type="term" value="F:steroid dehydrogenase activity, acting on the CH-CH group of donors"/>
    <property type="evidence" value="ECO:0007669"/>
    <property type="project" value="UniProtKB-ARBA"/>
</dbReference>
<dbReference type="UniPathway" id="UPA00253">
    <property type="reaction ID" value="UER00326"/>
</dbReference>
<keyword evidence="6 12" id="KW-0285">Flavoprotein</keyword>
<gene>
    <name evidence="14" type="primary">nadB</name>
    <name evidence="14" type="ORF">GXN74_11660</name>
</gene>
<dbReference type="InterPro" id="IPR005288">
    <property type="entry name" value="NadB"/>
</dbReference>
<comment type="subcellular location">
    <subcellularLocation>
        <location evidence="12">Cytoplasm</location>
    </subcellularLocation>
</comment>
<proteinExistence type="inferred from homology"/>
<comment type="catalytic activity">
    <reaction evidence="10">
        <text>L-aspartate + O2 = iminosuccinate + H2O2</text>
        <dbReference type="Rhea" id="RHEA:25876"/>
        <dbReference type="ChEBI" id="CHEBI:15379"/>
        <dbReference type="ChEBI" id="CHEBI:16240"/>
        <dbReference type="ChEBI" id="CHEBI:29991"/>
        <dbReference type="ChEBI" id="CHEBI:77875"/>
        <dbReference type="EC" id="1.4.3.16"/>
    </reaction>
    <physiologicalReaction direction="left-to-right" evidence="10">
        <dbReference type="Rhea" id="RHEA:25877"/>
    </physiologicalReaction>
</comment>
<dbReference type="EC" id="1.4.3.16" evidence="4 11"/>
<dbReference type="GO" id="GO:0034628">
    <property type="term" value="P:'de novo' NAD+ biosynthetic process from L-aspartate"/>
    <property type="evidence" value="ECO:0007669"/>
    <property type="project" value="TreeGrafter"/>
</dbReference>
<evidence type="ECO:0000256" key="8">
    <source>
        <dbReference type="ARBA" id="ARBA00022827"/>
    </source>
</evidence>
<dbReference type="InterPro" id="IPR036188">
    <property type="entry name" value="FAD/NAD-bd_sf"/>
</dbReference>
<keyword evidence="9 12" id="KW-0560">Oxidoreductase</keyword>
<dbReference type="PANTHER" id="PTHR42716:SF2">
    <property type="entry name" value="L-ASPARTATE OXIDASE, CHLOROPLASTIC"/>
    <property type="match status" value="1"/>
</dbReference>
<dbReference type="InterPro" id="IPR027477">
    <property type="entry name" value="Succ_DH/fumarate_Rdtase_cat_sf"/>
</dbReference>
<reference evidence="14 15" key="1">
    <citation type="submission" date="2020-01" db="EMBL/GenBank/DDBJ databases">
        <title>Anaeroalcalibacter tamaniensis gen. nov., sp. nov., moderately halophilic strictly anaerobic fermenter bacterium from mud volcano of Taman peninsula.</title>
        <authorList>
            <person name="Frolova A."/>
            <person name="Merkel A.Y."/>
            <person name="Slobodkin A.I."/>
        </authorList>
    </citation>
    <scope>NUCLEOTIDE SEQUENCE [LARGE SCALE GENOMIC DNA]</scope>
    <source>
        <strain evidence="14 15">F-3ap</strain>
    </source>
</reference>
<comment type="caution">
    <text evidence="14">The sequence shown here is derived from an EMBL/GenBank/DDBJ whole genome shotgun (WGS) entry which is preliminary data.</text>
</comment>
<evidence type="ECO:0000259" key="13">
    <source>
        <dbReference type="Pfam" id="PF00890"/>
    </source>
</evidence>
<dbReference type="AlphaFoldDB" id="A0A7X5HXM8"/>
<evidence type="ECO:0000256" key="6">
    <source>
        <dbReference type="ARBA" id="ARBA00022630"/>
    </source>
</evidence>
<dbReference type="InterPro" id="IPR003953">
    <property type="entry name" value="FAD-dep_OxRdtase_2_FAD-bd"/>
</dbReference>
<feature type="domain" description="FAD-dependent oxidoreductase 2 FAD-binding" evidence="13">
    <location>
        <begin position="15"/>
        <end position="390"/>
    </location>
</feature>
<dbReference type="Pfam" id="PF00890">
    <property type="entry name" value="FAD_binding_2"/>
    <property type="match status" value="1"/>
</dbReference>
<name>A0A7X5HXM8_9FIRM</name>
<evidence type="ECO:0000313" key="15">
    <source>
        <dbReference type="Proteomes" id="UP000461585"/>
    </source>
</evidence>
<dbReference type="SUPFAM" id="SSF56425">
    <property type="entry name" value="Succinate dehydrogenase/fumarate reductase flavoprotein, catalytic domain"/>
    <property type="match status" value="1"/>
</dbReference>
<accession>A0A7X5HXM8</accession>